<evidence type="ECO:0000256" key="1">
    <source>
        <dbReference type="ARBA" id="ARBA00008511"/>
    </source>
</evidence>
<dbReference type="InterPro" id="IPR012981">
    <property type="entry name" value="PIH1_N"/>
</dbReference>
<dbReference type="Proteomes" id="UP000663828">
    <property type="component" value="Unassembled WGS sequence"/>
</dbReference>
<dbReference type="InterPro" id="IPR050734">
    <property type="entry name" value="PIH1/Kintoun_subfamily"/>
</dbReference>
<dbReference type="EMBL" id="CAJNOR010006652">
    <property type="protein sequence ID" value="CAF1600416.1"/>
    <property type="molecule type" value="Genomic_DNA"/>
</dbReference>
<feature type="domain" description="PIH1 N-terminal" evidence="2">
    <location>
        <begin position="39"/>
        <end position="167"/>
    </location>
</feature>
<keyword evidence="4" id="KW-1185">Reference proteome</keyword>
<evidence type="ECO:0000313" key="4">
    <source>
        <dbReference type="Proteomes" id="UP000663828"/>
    </source>
</evidence>
<reference evidence="3" key="1">
    <citation type="submission" date="2021-02" db="EMBL/GenBank/DDBJ databases">
        <authorList>
            <person name="Nowell W R."/>
        </authorList>
    </citation>
    <scope>NUCLEOTIDE SEQUENCE</scope>
</reference>
<dbReference type="GO" id="GO:0097255">
    <property type="term" value="C:R2TP complex"/>
    <property type="evidence" value="ECO:0007669"/>
    <property type="project" value="TreeGrafter"/>
</dbReference>
<dbReference type="GO" id="GO:1990904">
    <property type="term" value="C:ribonucleoprotein complex"/>
    <property type="evidence" value="ECO:0007669"/>
    <property type="project" value="TreeGrafter"/>
</dbReference>
<accession>A0A816AN99</accession>
<name>A0A816AN99_ADIRI</name>
<dbReference type="AlphaFoldDB" id="A0A816AN99"/>
<comment type="caution">
    <text evidence="3">The sequence shown here is derived from an EMBL/GenBank/DDBJ whole genome shotgun (WGS) entry which is preliminary data.</text>
</comment>
<gene>
    <name evidence="3" type="ORF">XAT740_LOCUS47645</name>
</gene>
<evidence type="ECO:0000259" key="2">
    <source>
        <dbReference type="Pfam" id="PF08190"/>
    </source>
</evidence>
<dbReference type="GO" id="GO:0006364">
    <property type="term" value="P:rRNA processing"/>
    <property type="evidence" value="ECO:0007669"/>
    <property type="project" value="TreeGrafter"/>
</dbReference>
<comment type="similarity">
    <text evidence="1">Belongs to the PIH1 family.</text>
</comment>
<proteinExistence type="inferred from homology"/>
<organism evidence="3 4">
    <name type="scientific">Adineta ricciae</name>
    <name type="common">Rotifer</name>
    <dbReference type="NCBI Taxonomy" id="249248"/>
    <lineage>
        <taxon>Eukaryota</taxon>
        <taxon>Metazoa</taxon>
        <taxon>Spiralia</taxon>
        <taxon>Gnathifera</taxon>
        <taxon>Rotifera</taxon>
        <taxon>Eurotatoria</taxon>
        <taxon>Bdelloidea</taxon>
        <taxon>Adinetida</taxon>
        <taxon>Adinetidae</taxon>
        <taxon>Adineta</taxon>
    </lineage>
</organism>
<dbReference type="GO" id="GO:0005737">
    <property type="term" value="C:cytoplasm"/>
    <property type="evidence" value="ECO:0007669"/>
    <property type="project" value="TreeGrafter"/>
</dbReference>
<dbReference type="PANTHER" id="PTHR22997">
    <property type="entry name" value="PIH1 DOMAIN-CONTAINING PROTEIN 1"/>
    <property type="match status" value="1"/>
</dbReference>
<dbReference type="GO" id="GO:0000492">
    <property type="term" value="P:box C/D snoRNP assembly"/>
    <property type="evidence" value="ECO:0007669"/>
    <property type="project" value="TreeGrafter"/>
</dbReference>
<protein>
    <recommendedName>
        <fullName evidence="2">PIH1 N-terminal domain-containing protein</fullName>
    </recommendedName>
</protein>
<evidence type="ECO:0000313" key="3">
    <source>
        <dbReference type="EMBL" id="CAF1600416.1"/>
    </source>
</evidence>
<dbReference type="Pfam" id="PF08190">
    <property type="entry name" value="PIH1"/>
    <property type="match status" value="1"/>
</dbReference>
<sequence>MDKIRLGNIATNSSSNDMMDKAKRVWDMLDELASSDPTAYKSYIQKTLKEGKEWMTPPTPCFAVRSALYNKPNFKIFYLNVFTWNRLPAPNKTDEATKMYPVTPAETVFDNESCVIFNVAVHPNTIETVSREHLIQSILNLVISEYKLRVDHEQYRILQETTAGNLKEIQRQFLKPVSKTDQNDDNNVEAFADKDLSPSLIKQLSSITLANQPSSSNQQESHQPKKSVKPPVLIEELWTTPVFTEEISTNNKSLIIRVSLPGCESVADCDVLFIPEEETIQVECSKLHMRLKLDMKERKKPDAADPTSIFAIKSSSAKFVRKTQQLVLTIPIVVESKTNVENT</sequence>
<dbReference type="PANTHER" id="PTHR22997:SF6">
    <property type="entry name" value="PIH1 DOMAIN-CONTAINING PROTEIN 2"/>
    <property type="match status" value="1"/>
</dbReference>